<gene>
    <name evidence="2" type="ORF">GCM10009682_23120</name>
</gene>
<evidence type="ECO:0000313" key="2">
    <source>
        <dbReference type="EMBL" id="GAA1800856.1"/>
    </source>
</evidence>
<accession>A0ABP4Y6I4</accession>
<evidence type="ECO:0000259" key="1">
    <source>
        <dbReference type="PROSITE" id="PS50851"/>
    </source>
</evidence>
<dbReference type="Gene3D" id="2.40.50.180">
    <property type="entry name" value="CheA-289, Domain 4"/>
    <property type="match status" value="1"/>
</dbReference>
<dbReference type="Proteomes" id="UP001500218">
    <property type="component" value="Unassembled WGS sequence"/>
</dbReference>
<protein>
    <recommendedName>
        <fullName evidence="1">CheW-like domain-containing protein</fullName>
    </recommendedName>
</protein>
<dbReference type="InterPro" id="IPR036061">
    <property type="entry name" value="CheW-like_dom_sf"/>
</dbReference>
<dbReference type="InterPro" id="IPR039315">
    <property type="entry name" value="CheW"/>
</dbReference>
<name>A0ABP4Y6I4_9ACTN</name>
<sequence length="145" mass="15536">MASCQYATFEVDDRLFGVEVTKVQEVISFHEYTSVPLAPAAVGGLFNLRGQVIAAVDMRVQLGLSRQSLTEGAVMNLILRTEDGPVSLLVDRIGGVVDLDDADFEPAPDNLTGPARRLVGGAFKLDERLMLALNVDEALSTTTGN</sequence>
<feature type="domain" description="CheW-like" evidence="1">
    <location>
        <begin position="3"/>
        <end position="144"/>
    </location>
</feature>
<dbReference type="PANTHER" id="PTHR22617:SF23">
    <property type="entry name" value="CHEMOTAXIS PROTEIN CHEW"/>
    <property type="match status" value="1"/>
</dbReference>
<proteinExistence type="predicted"/>
<dbReference type="EMBL" id="BAAALT010000058">
    <property type="protein sequence ID" value="GAA1800856.1"/>
    <property type="molecule type" value="Genomic_DNA"/>
</dbReference>
<comment type="caution">
    <text evidence="2">The sequence shown here is derived from an EMBL/GenBank/DDBJ whole genome shotgun (WGS) entry which is preliminary data.</text>
</comment>
<dbReference type="SMART" id="SM00260">
    <property type="entry name" value="CheW"/>
    <property type="match status" value="1"/>
</dbReference>
<dbReference type="Gene3D" id="2.30.30.40">
    <property type="entry name" value="SH3 Domains"/>
    <property type="match status" value="1"/>
</dbReference>
<dbReference type="Pfam" id="PF01584">
    <property type="entry name" value="CheW"/>
    <property type="match status" value="1"/>
</dbReference>
<keyword evidence="3" id="KW-1185">Reference proteome</keyword>
<reference evidence="3" key="1">
    <citation type="journal article" date="2019" name="Int. J. Syst. Evol. Microbiol.">
        <title>The Global Catalogue of Microorganisms (GCM) 10K type strain sequencing project: providing services to taxonomists for standard genome sequencing and annotation.</title>
        <authorList>
            <consortium name="The Broad Institute Genomics Platform"/>
            <consortium name="The Broad Institute Genome Sequencing Center for Infectious Disease"/>
            <person name="Wu L."/>
            <person name="Ma J."/>
        </authorList>
    </citation>
    <scope>NUCLEOTIDE SEQUENCE [LARGE SCALE GENOMIC DNA]</scope>
    <source>
        <strain evidence="3">JCM 13250</strain>
    </source>
</reference>
<dbReference type="SUPFAM" id="SSF50341">
    <property type="entry name" value="CheW-like"/>
    <property type="match status" value="1"/>
</dbReference>
<evidence type="ECO:0000313" key="3">
    <source>
        <dbReference type="Proteomes" id="UP001500218"/>
    </source>
</evidence>
<dbReference type="InterPro" id="IPR002545">
    <property type="entry name" value="CheW-lke_dom"/>
</dbReference>
<dbReference type="PANTHER" id="PTHR22617">
    <property type="entry name" value="CHEMOTAXIS SENSOR HISTIDINE KINASE-RELATED"/>
    <property type="match status" value="1"/>
</dbReference>
<dbReference type="PROSITE" id="PS50851">
    <property type="entry name" value="CHEW"/>
    <property type="match status" value="1"/>
</dbReference>
<dbReference type="RefSeq" id="WP_344129288.1">
    <property type="nucleotide sequence ID" value="NZ_BAAALT010000058.1"/>
</dbReference>
<organism evidence="2 3">
    <name type="scientific">Luedemannella flava</name>
    <dbReference type="NCBI Taxonomy" id="349316"/>
    <lineage>
        <taxon>Bacteria</taxon>
        <taxon>Bacillati</taxon>
        <taxon>Actinomycetota</taxon>
        <taxon>Actinomycetes</taxon>
        <taxon>Micromonosporales</taxon>
        <taxon>Micromonosporaceae</taxon>
        <taxon>Luedemannella</taxon>
    </lineage>
</organism>